<feature type="transmembrane region" description="Helical" evidence="3">
    <location>
        <begin position="457"/>
        <end position="475"/>
    </location>
</feature>
<feature type="coiled-coil region" evidence="1">
    <location>
        <begin position="880"/>
        <end position="940"/>
    </location>
</feature>
<evidence type="ECO:0000313" key="5">
    <source>
        <dbReference type="Proteomes" id="UP000317593"/>
    </source>
</evidence>
<reference evidence="4 5" key="1">
    <citation type="submission" date="2017-05" db="EMBL/GenBank/DDBJ databases">
        <authorList>
            <person name="Varghese N."/>
            <person name="Submissions S."/>
        </authorList>
    </citation>
    <scope>NUCLEOTIDE SEQUENCE [LARGE SCALE GENOMIC DNA]</scope>
    <source>
        <strain evidence="4 5">DSM 21194</strain>
    </source>
</reference>
<keyword evidence="1" id="KW-0175">Coiled coil</keyword>
<dbReference type="InterPro" id="IPR052724">
    <property type="entry name" value="GT117_domain-containing"/>
</dbReference>
<keyword evidence="3" id="KW-1133">Transmembrane helix</keyword>
<dbReference type="PANTHER" id="PTHR16214:SF3">
    <property type="entry name" value="TRANSMEMBRANE PROTEIN 260"/>
    <property type="match status" value="1"/>
</dbReference>
<accession>A0A521CR45</accession>
<evidence type="ECO:0000256" key="1">
    <source>
        <dbReference type="SAM" id="Coils"/>
    </source>
</evidence>
<gene>
    <name evidence="4" type="ORF">SAMN06265218_10710</name>
</gene>
<feature type="transmembrane region" description="Helical" evidence="3">
    <location>
        <begin position="182"/>
        <end position="212"/>
    </location>
</feature>
<feature type="region of interest" description="Disordered" evidence="2">
    <location>
        <begin position="977"/>
        <end position="998"/>
    </location>
</feature>
<evidence type="ECO:0000256" key="2">
    <source>
        <dbReference type="SAM" id="MobiDB-lite"/>
    </source>
</evidence>
<feature type="transmembrane region" description="Helical" evidence="3">
    <location>
        <begin position="289"/>
        <end position="309"/>
    </location>
</feature>
<evidence type="ECO:0000313" key="4">
    <source>
        <dbReference type="EMBL" id="SMO61845.1"/>
    </source>
</evidence>
<feature type="transmembrane region" description="Helical" evidence="3">
    <location>
        <begin position="487"/>
        <end position="508"/>
    </location>
</feature>
<feature type="transmembrane region" description="Helical" evidence="3">
    <location>
        <begin position="61"/>
        <end position="79"/>
    </location>
</feature>
<proteinExistence type="predicted"/>
<feature type="transmembrane region" description="Helical" evidence="3">
    <location>
        <begin position="219"/>
        <end position="238"/>
    </location>
</feature>
<organism evidence="4 5">
    <name type="scientific">Fodinibius sediminis</name>
    <dbReference type="NCBI Taxonomy" id="1214077"/>
    <lineage>
        <taxon>Bacteria</taxon>
        <taxon>Pseudomonadati</taxon>
        <taxon>Balneolota</taxon>
        <taxon>Balneolia</taxon>
        <taxon>Balneolales</taxon>
        <taxon>Balneolaceae</taxon>
        <taxon>Fodinibius</taxon>
    </lineage>
</organism>
<keyword evidence="3" id="KW-0812">Transmembrane</keyword>
<evidence type="ECO:0008006" key="6">
    <source>
        <dbReference type="Google" id="ProtNLM"/>
    </source>
</evidence>
<keyword evidence="3" id="KW-0472">Membrane</keyword>
<feature type="transmembrane region" description="Helical" evidence="3">
    <location>
        <begin position="151"/>
        <end position="170"/>
    </location>
</feature>
<feature type="transmembrane region" description="Helical" evidence="3">
    <location>
        <begin position="86"/>
        <end position="103"/>
    </location>
</feature>
<feature type="transmembrane region" description="Helical" evidence="3">
    <location>
        <begin position="520"/>
        <end position="539"/>
    </location>
</feature>
<evidence type="ECO:0000256" key="3">
    <source>
        <dbReference type="SAM" id="Phobius"/>
    </source>
</evidence>
<protein>
    <recommendedName>
        <fullName evidence="6">DUF2723 domain-containing protein</fullName>
    </recommendedName>
</protein>
<feature type="transmembrane region" description="Helical" evidence="3">
    <location>
        <begin position="433"/>
        <end position="450"/>
    </location>
</feature>
<dbReference type="Proteomes" id="UP000317593">
    <property type="component" value="Unassembled WGS sequence"/>
</dbReference>
<dbReference type="Pfam" id="PF11028">
    <property type="entry name" value="TMEM260-like"/>
    <property type="match status" value="1"/>
</dbReference>
<dbReference type="PANTHER" id="PTHR16214">
    <property type="entry name" value="TRANSMEMBRANE PROTEIN 260"/>
    <property type="match status" value="1"/>
</dbReference>
<name>A0A521CR45_9BACT</name>
<dbReference type="AlphaFoldDB" id="A0A521CR45"/>
<dbReference type="InterPro" id="IPR021280">
    <property type="entry name" value="TMEM260-like"/>
</dbReference>
<sequence length="998" mass="113889">MTKQVRMFSNHRATNRTLGLFTLLASLILYFVTMAPTASFWDAGEFIAVGHGLQVNHPPGAPFYSLLGRLFSMFMPTGYVAASINFISVLSSALTVMLLYLIIVRLVREWKGTPDEMLPIEKIGMYGGALIGAFTFAVTDTFWFNAVEAEVYAVSMFFTAIVVWLALVWAENHDRPYNERWLLLIAYLFGLALGVHLLNLLALFFVTLIIYFKKKEFDIASFAASSAIAVASFLLIYPFTVQSLPSIMEGMTQASYGLIGPIFFMTIVALLLGWGVYYTHKNNYRIANIVFLSYALIIIGYSSYALIFIRSTANPPIDENDPETVEAFISYLEREQYGNTPLLTGHTFSNEKGTIDREQEVFFPRRYSTSPQHMQQYAQYSSDLDFFLGYQLDHMYLRYFAWNFIGRDSDIQDASWQSGFSETENEDNPAHNSYFYIPFLLGLFGMIFHFQNDWKRALSVLVLFIMTGFAIIVFLNQTPMEPRERDYAYVGSFFAFSIWIGLGSIGLIELVKEYLKSSKVAAYALLGLLFCASPLLMGVQNFQDHDRSERYVAPDYAYNLLQSTAPNAILFTNGDNDTFPLWYIQEVEGVRTDVRIVNLSLLNTDWYIKQLRDQWSHESPPLPISLTDDEIEQMTSSLSLHQPDTISIPVNKDLLKQAFSGANEYKETIGVTPDTSLQIYSKGIGFGIPVDSLDAEVSWYFEGRSAGQGPQGNTRYYTQVQDEVILDILRNNKWLRPVYFANTVSSQSQLGLQPYFRFEGKAFRIVPQRHENAGYGWIDPSIHAKRLEDFRFRGWNNPDAYFDENIRRMLGNYRFSITELASRYKEIGMPDSASYWLKWGEERIPFDVTGNNVNSITLYAYSYASAGSDSSAVDLARKAEKQLLEDLKSNMNDFDKLQQELATVDTELKSARENADVGRRQELQSRMQQISSRRQRITQDISFAISHLTIVQRIYFMTGRDEQAMQLAGQVDSITGGRVSIPTSREENKKQFDQFQLD</sequence>
<keyword evidence="5" id="KW-1185">Reference proteome</keyword>
<feature type="transmembrane region" description="Helical" evidence="3">
    <location>
        <begin position="123"/>
        <end position="144"/>
    </location>
</feature>
<dbReference type="EMBL" id="FXTH01000007">
    <property type="protein sequence ID" value="SMO61845.1"/>
    <property type="molecule type" value="Genomic_DNA"/>
</dbReference>
<feature type="transmembrane region" description="Helical" evidence="3">
    <location>
        <begin position="258"/>
        <end position="277"/>
    </location>
</feature>